<reference evidence="2" key="1">
    <citation type="submission" date="2020-12" db="EMBL/GenBank/DDBJ databases">
        <title>Oil enriched cultivation method for isolating marine PHA-producing bacteria.</title>
        <authorList>
            <person name="Zheng W."/>
            <person name="Yu S."/>
            <person name="Huang Y."/>
        </authorList>
    </citation>
    <scope>NUCLEOTIDE SEQUENCE</scope>
    <source>
        <strain evidence="2">SY-2-12</strain>
    </source>
</reference>
<comment type="caution">
    <text evidence="2">The sequence shown here is derived from an EMBL/GenBank/DDBJ whole genome shotgun (WGS) entry which is preliminary data.</text>
</comment>
<evidence type="ECO:0000259" key="1">
    <source>
        <dbReference type="Pfam" id="PF13175"/>
    </source>
</evidence>
<gene>
    <name evidence="2" type="ORF">JF539_19825</name>
</gene>
<evidence type="ECO:0000313" key="2">
    <source>
        <dbReference type="EMBL" id="MBN9672613.1"/>
    </source>
</evidence>
<feature type="domain" description="Endonuclease GajA/Old nuclease/RecF-like AAA" evidence="1">
    <location>
        <begin position="1"/>
        <end position="55"/>
    </location>
</feature>
<dbReference type="EMBL" id="JAEKJZ010000005">
    <property type="protein sequence ID" value="MBN9672613.1"/>
    <property type="molecule type" value="Genomic_DNA"/>
</dbReference>
<name>A0A939J3L2_9HYPH</name>
<accession>A0A939J3L2</accession>
<dbReference type="RefSeq" id="WP_207142473.1">
    <property type="nucleotide sequence ID" value="NZ_JAEKJZ010000005.1"/>
</dbReference>
<dbReference type="Proteomes" id="UP000664096">
    <property type="component" value="Unassembled WGS sequence"/>
</dbReference>
<sequence length="139" mass="15425">MKLKTVQIKHFKHVLDSTPVEIQPDITCLVGKNESGKSAFLEALRRLKPAQGGVKFSSSTHYPAWLEKRHRREAKAAGRCLDDTTPITATFSLESADKQAVAEVFGDGVLLSDDIKISRNYNNQYSDSYDVDEARAVAN</sequence>
<evidence type="ECO:0000313" key="3">
    <source>
        <dbReference type="Proteomes" id="UP000664096"/>
    </source>
</evidence>
<protein>
    <submittedName>
        <fullName evidence="2">AAA family ATPase</fullName>
    </submittedName>
</protein>
<dbReference type="Gene3D" id="3.40.50.300">
    <property type="entry name" value="P-loop containing nucleotide triphosphate hydrolases"/>
    <property type="match status" value="1"/>
</dbReference>
<dbReference type="AlphaFoldDB" id="A0A939J3L2"/>
<dbReference type="SUPFAM" id="SSF52540">
    <property type="entry name" value="P-loop containing nucleoside triphosphate hydrolases"/>
    <property type="match status" value="1"/>
</dbReference>
<dbReference type="InterPro" id="IPR027417">
    <property type="entry name" value="P-loop_NTPase"/>
</dbReference>
<organism evidence="2 3">
    <name type="scientific">Roseibium aggregatum</name>
    <dbReference type="NCBI Taxonomy" id="187304"/>
    <lineage>
        <taxon>Bacteria</taxon>
        <taxon>Pseudomonadati</taxon>
        <taxon>Pseudomonadota</taxon>
        <taxon>Alphaproteobacteria</taxon>
        <taxon>Hyphomicrobiales</taxon>
        <taxon>Stappiaceae</taxon>
        <taxon>Roseibium</taxon>
    </lineage>
</organism>
<proteinExistence type="predicted"/>
<dbReference type="InterPro" id="IPR041685">
    <property type="entry name" value="AAA_GajA/Old/RecF-like"/>
</dbReference>
<dbReference type="Pfam" id="PF13175">
    <property type="entry name" value="AAA_15"/>
    <property type="match status" value="1"/>
</dbReference>